<keyword evidence="9" id="KW-1185">Reference proteome</keyword>
<reference evidence="9" key="1">
    <citation type="journal article" date="2014" name="Nat. Commun.">
        <title>The emerging biofuel crop Camelina sativa retains a highly undifferentiated hexaploid genome structure.</title>
        <authorList>
            <person name="Kagale S."/>
            <person name="Koh C."/>
            <person name="Nixon J."/>
            <person name="Bollina V."/>
            <person name="Clarke W.E."/>
            <person name="Tuteja R."/>
            <person name="Spillane C."/>
            <person name="Robinson S.J."/>
            <person name="Links M.G."/>
            <person name="Clarke C."/>
            <person name="Higgins E.E."/>
            <person name="Huebert T."/>
            <person name="Sharpe A.G."/>
            <person name="Parkin I.A."/>
        </authorList>
    </citation>
    <scope>NUCLEOTIDE SEQUENCE [LARGE SCALE GENOMIC DNA]</scope>
    <source>
        <strain evidence="9">cv. DH55</strain>
    </source>
</reference>
<evidence type="ECO:0000256" key="2">
    <source>
        <dbReference type="ARBA" id="ARBA00022723"/>
    </source>
</evidence>
<sequence>MGRMIRVKVFRSWRVRDHPNDVSTELILVDEEGTFGHATIPASLNGVPEFNLSEDRTYVIEKFEVKDDREQIQKTKIGYRIFFTEKTIISFARDPIICKSFNNLDFKRIYDNAFHGRWPYDVIGQIVGVRNLDSVKTKGKDNVKLSFDLQDLTGTRLNCTVWGDLAKDFDTQIKEHQDTVVVYVIRFACLKEWKVMSEVDAFRKKLPTDAVDLIQLDDDPSPQKPKVTLYEEFFIMNEKSTMDQIVYSLEARTCVTIATIHSVELLPKWYYSACQICNKKVQQYPPESQTGADLLYICGVCDADVTDVDYKYKLILHVGYGSSQKIKLLLFDGLAQLFIGKKAEELVLEKPKFWDKDDMVVQFGKELYGRNELSNNYSDVDDHKLQIAPADMSLTLSKREHTESNVGSSGGHSMKTRKKIKTEPQN</sequence>
<feature type="domain" description="Replication protein A 70 kDa DNA-binding subunit B/D first OB fold" evidence="7">
    <location>
        <begin position="4"/>
        <end position="90"/>
    </location>
</feature>
<organism evidence="9 10">
    <name type="scientific">Camelina sativa</name>
    <name type="common">False flax</name>
    <name type="synonym">Myagrum sativum</name>
    <dbReference type="NCBI Taxonomy" id="90675"/>
    <lineage>
        <taxon>Eukaryota</taxon>
        <taxon>Viridiplantae</taxon>
        <taxon>Streptophyta</taxon>
        <taxon>Embryophyta</taxon>
        <taxon>Tracheophyta</taxon>
        <taxon>Spermatophyta</taxon>
        <taxon>Magnoliopsida</taxon>
        <taxon>eudicotyledons</taxon>
        <taxon>Gunneridae</taxon>
        <taxon>Pentapetalae</taxon>
        <taxon>rosids</taxon>
        <taxon>malvids</taxon>
        <taxon>Brassicales</taxon>
        <taxon>Brassicaceae</taxon>
        <taxon>Camelineae</taxon>
        <taxon>Camelina</taxon>
    </lineage>
</organism>
<dbReference type="InterPro" id="IPR003871">
    <property type="entry name" value="RFA1B/D_OB_1st"/>
</dbReference>
<feature type="region of interest" description="Disordered" evidence="6">
    <location>
        <begin position="398"/>
        <end position="426"/>
    </location>
</feature>
<evidence type="ECO:0000256" key="6">
    <source>
        <dbReference type="SAM" id="MobiDB-lite"/>
    </source>
</evidence>
<evidence type="ECO:0000256" key="4">
    <source>
        <dbReference type="ARBA" id="ARBA00022833"/>
    </source>
</evidence>
<dbReference type="CDD" id="cd04476">
    <property type="entry name" value="RPA1_DBD_C"/>
    <property type="match status" value="1"/>
</dbReference>
<dbReference type="InterPro" id="IPR013955">
    <property type="entry name" value="Rep_factor-A_C"/>
</dbReference>
<keyword evidence="2" id="KW-0479">Metal-binding</keyword>
<comment type="similarity">
    <text evidence="1">Belongs to the replication factor A protein 1 family.</text>
</comment>
<keyword evidence="3" id="KW-0863">Zinc-finger</keyword>
<keyword evidence="5" id="KW-0238">DNA-binding</keyword>
<evidence type="ECO:0000256" key="1">
    <source>
        <dbReference type="ARBA" id="ARBA00005690"/>
    </source>
</evidence>
<proteinExistence type="inferred from homology"/>
<dbReference type="Gene3D" id="2.40.50.140">
    <property type="entry name" value="Nucleic acid-binding proteins"/>
    <property type="match status" value="3"/>
</dbReference>
<keyword evidence="4" id="KW-0862">Zinc</keyword>
<evidence type="ECO:0000313" key="10">
    <source>
        <dbReference type="RefSeq" id="XP_010451628.1"/>
    </source>
</evidence>
<dbReference type="Pfam" id="PF02721">
    <property type="entry name" value="DUF223"/>
    <property type="match status" value="1"/>
</dbReference>
<dbReference type="SUPFAM" id="SSF50249">
    <property type="entry name" value="Nucleic acid-binding proteins"/>
    <property type="match status" value="3"/>
</dbReference>
<gene>
    <name evidence="10" type="primary">LOC104733778</name>
</gene>
<dbReference type="PANTHER" id="PTHR47165">
    <property type="entry name" value="OS03G0429900 PROTEIN"/>
    <property type="match status" value="1"/>
</dbReference>
<feature type="domain" description="Replication factor A C-terminal" evidence="8">
    <location>
        <begin position="258"/>
        <end position="348"/>
    </location>
</feature>
<protein>
    <submittedName>
        <fullName evidence="10">Uncharacterized protein LOC104733778</fullName>
    </submittedName>
</protein>
<evidence type="ECO:0000256" key="3">
    <source>
        <dbReference type="ARBA" id="ARBA00022771"/>
    </source>
</evidence>
<dbReference type="Proteomes" id="UP000694864">
    <property type="component" value="Chromosome 12"/>
</dbReference>
<dbReference type="CDD" id="cd04481">
    <property type="entry name" value="RPA1_DBD_B_like"/>
    <property type="match status" value="1"/>
</dbReference>
<dbReference type="InterPro" id="IPR012340">
    <property type="entry name" value="NA-bd_OB-fold"/>
</dbReference>
<dbReference type="InterPro" id="IPR047192">
    <property type="entry name" value="Euk_RPA1_DBD_C"/>
</dbReference>
<dbReference type="RefSeq" id="XP_010451628.1">
    <property type="nucleotide sequence ID" value="XM_010453326.1"/>
</dbReference>
<evidence type="ECO:0000259" key="7">
    <source>
        <dbReference type="Pfam" id="PF02721"/>
    </source>
</evidence>
<evidence type="ECO:0000313" key="9">
    <source>
        <dbReference type="Proteomes" id="UP000694864"/>
    </source>
</evidence>
<evidence type="ECO:0000259" key="8">
    <source>
        <dbReference type="Pfam" id="PF08646"/>
    </source>
</evidence>
<reference evidence="10" key="2">
    <citation type="submission" date="2025-08" db="UniProtKB">
        <authorList>
            <consortium name="RefSeq"/>
        </authorList>
    </citation>
    <scope>IDENTIFICATION</scope>
    <source>
        <tissue evidence="10">Leaf</tissue>
    </source>
</reference>
<dbReference type="PANTHER" id="PTHR47165:SF4">
    <property type="entry name" value="OS03G0429900 PROTEIN"/>
    <property type="match status" value="1"/>
</dbReference>
<name>A0ABM0V6I2_CAMSA</name>
<accession>A0ABM0V6I2</accession>
<dbReference type="GeneID" id="104733778"/>
<dbReference type="CDD" id="cd04480">
    <property type="entry name" value="RPA1_DBD_A_like"/>
    <property type="match status" value="1"/>
</dbReference>
<dbReference type="Pfam" id="PF08646">
    <property type="entry name" value="Rep_fac-A_C"/>
    <property type="match status" value="1"/>
</dbReference>
<evidence type="ECO:0000256" key="5">
    <source>
        <dbReference type="ARBA" id="ARBA00023125"/>
    </source>
</evidence>